<evidence type="ECO:0000313" key="4">
    <source>
        <dbReference type="EMBL" id="MBT9281742.1"/>
    </source>
</evidence>
<comment type="caution">
    <text evidence="4">The sequence shown here is derived from an EMBL/GenBank/DDBJ whole genome shotgun (WGS) entry which is preliminary data.</text>
</comment>
<evidence type="ECO:0000256" key="1">
    <source>
        <dbReference type="ARBA" id="ARBA00022676"/>
    </source>
</evidence>
<dbReference type="Gene3D" id="3.40.50.1580">
    <property type="entry name" value="Nucleoside phosphorylase domain"/>
    <property type="match status" value="1"/>
</dbReference>
<protein>
    <submittedName>
        <fullName evidence="4">MTAP family purine nucleoside phosphorylase</fullName>
    </submittedName>
</protein>
<accession>A0A947CWL1</accession>
<proteinExistence type="predicted"/>
<keyword evidence="1" id="KW-0328">Glycosyltransferase</keyword>
<dbReference type="EMBL" id="JAHHQF010000043">
    <property type="protein sequence ID" value="MBT9281742.1"/>
    <property type="molecule type" value="Genomic_DNA"/>
</dbReference>
<evidence type="ECO:0000256" key="2">
    <source>
        <dbReference type="ARBA" id="ARBA00022679"/>
    </source>
</evidence>
<sequence>MAASSEEKEKKVPAPERVAPAPFALIGGSSTFSLDFPGGLGREDVRVLERDVVYETPFGPSPPMTLAEVGDKRFWTVKMHGWRPPHVSRADASRQLFWVLREAGVVRIYAEGGVGSVNRLLELRDVIIPDDYIDYTMRQDVSLGSPSLLIMRDPICPTGTEILARAARRRLEGTGRRVFTRGVYLVTDGRHFESRAEVQAFRLMGADVIGQSLVPEVYLAREIGACYTGLYMVVNYAEGVIRDWRHRELAEIFYEEAATIGHILLDALKESPEEAVGCRCRTLRKETLLQEKRFDPSTLEEG</sequence>
<dbReference type="GO" id="GO:0009116">
    <property type="term" value="P:nucleoside metabolic process"/>
    <property type="evidence" value="ECO:0007669"/>
    <property type="project" value="InterPro"/>
</dbReference>
<organism evidence="4 5">
    <name type="scientific">Hydrogenibacillus schlegelii</name>
    <name type="common">Bacillus schlegelii</name>
    <dbReference type="NCBI Taxonomy" id="1484"/>
    <lineage>
        <taxon>Bacteria</taxon>
        <taxon>Bacillati</taxon>
        <taxon>Bacillota</taxon>
        <taxon>Bacilli</taxon>
        <taxon>Bacillales</taxon>
        <taxon>Bacillales Family X. Incertae Sedis</taxon>
        <taxon>Hydrogenibacillus</taxon>
    </lineage>
</organism>
<gene>
    <name evidence="4" type="ORF">KM312_03645</name>
</gene>
<reference evidence="4" key="1">
    <citation type="journal article" date="2021" name="Microbiology">
        <title>Metagenomic Analysis of the Microbial Community in the Underground Coal Fire Area (Kemerovo Region, Russia) Revealed Predominance of Thermophilic Members of the Phyla Deinococcus-thermus, Aquificae, and Firmicutes.</title>
        <authorList>
            <person name="Kadnikov V."/>
            <person name="Mardanov A.V."/>
            <person name="Beletsky A.V."/>
            <person name="Karnachuk O.V."/>
            <person name="Ravin N.V."/>
        </authorList>
    </citation>
    <scope>NUCLEOTIDE SEQUENCE</scope>
    <source>
        <strain evidence="4">RBS10-49</strain>
    </source>
</reference>
<evidence type="ECO:0000313" key="5">
    <source>
        <dbReference type="Proteomes" id="UP000748108"/>
    </source>
</evidence>
<dbReference type="CDD" id="cd09010">
    <property type="entry name" value="MTAP_SsMTAPII_like_MTIP"/>
    <property type="match status" value="1"/>
</dbReference>
<dbReference type="GO" id="GO:0005829">
    <property type="term" value="C:cytosol"/>
    <property type="evidence" value="ECO:0007669"/>
    <property type="project" value="TreeGrafter"/>
</dbReference>
<dbReference type="SUPFAM" id="SSF53167">
    <property type="entry name" value="Purine and uridine phosphorylases"/>
    <property type="match status" value="1"/>
</dbReference>
<evidence type="ECO:0000259" key="3">
    <source>
        <dbReference type="Pfam" id="PF01048"/>
    </source>
</evidence>
<keyword evidence="2" id="KW-0808">Transferase</keyword>
<dbReference type="AlphaFoldDB" id="A0A947CWL1"/>
<dbReference type="InterPro" id="IPR010044">
    <property type="entry name" value="MTAP"/>
</dbReference>
<name>A0A947CWL1_HYDSH</name>
<dbReference type="PANTHER" id="PTHR42679">
    <property type="entry name" value="S-METHYL-5'-THIOADENOSINE PHOSPHORYLASE"/>
    <property type="match status" value="1"/>
</dbReference>
<dbReference type="Proteomes" id="UP000748108">
    <property type="component" value="Unassembled WGS sequence"/>
</dbReference>
<dbReference type="InterPro" id="IPR035994">
    <property type="entry name" value="Nucleoside_phosphorylase_sf"/>
</dbReference>
<dbReference type="GO" id="GO:0017061">
    <property type="term" value="F:S-methyl-5-thioadenosine phosphorylase activity"/>
    <property type="evidence" value="ECO:0007669"/>
    <property type="project" value="InterPro"/>
</dbReference>
<dbReference type="GO" id="GO:0019509">
    <property type="term" value="P:L-methionine salvage from methylthioadenosine"/>
    <property type="evidence" value="ECO:0007669"/>
    <property type="project" value="TreeGrafter"/>
</dbReference>
<dbReference type="InterPro" id="IPR000845">
    <property type="entry name" value="Nucleoside_phosphorylase_d"/>
</dbReference>
<dbReference type="Pfam" id="PF01048">
    <property type="entry name" value="PNP_UDP_1"/>
    <property type="match status" value="1"/>
</dbReference>
<feature type="domain" description="Nucleoside phosphorylase" evidence="3">
    <location>
        <begin position="76"/>
        <end position="268"/>
    </location>
</feature>
<dbReference type="PANTHER" id="PTHR42679:SF2">
    <property type="entry name" value="S-METHYL-5'-THIOADENOSINE PHOSPHORYLASE"/>
    <property type="match status" value="1"/>
</dbReference>